<dbReference type="PROSITE" id="PS50949">
    <property type="entry name" value="HTH_GNTR"/>
    <property type="match status" value="1"/>
</dbReference>
<keyword evidence="3" id="KW-0804">Transcription</keyword>
<dbReference type="InterPro" id="IPR036388">
    <property type="entry name" value="WH-like_DNA-bd_sf"/>
</dbReference>
<dbReference type="EMBL" id="JBHUHD010000001">
    <property type="protein sequence ID" value="MFD2140860.1"/>
    <property type="molecule type" value="Genomic_DNA"/>
</dbReference>
<keyword evidence="6" id="KW-1185">Reference proteome</keyword>
<dbReference type="SUPFAM" id="SSF46785">
    <property type="entry name" value="Winged helix' DNA-binding domain"/>
    <property type="match status" value="1"/>
</dbReference>
<dbReference type="Pfam" id="PF00392">
    <property type="entry name" value="GntR"/>
    <property type="match status" value="1"/>
</dbReference>
<accession>A0ABW4YXG8</accession>
<dbReference type="InterPro" id="IPR036390">
    <property type="entry name" value="WH_DNA-bd_sf"/>
</dbReference>
<evidence type="ECO:0000256" key="3">
    <source>
        <dbReference type="ARBA" id="ARBA00023163"/>
    </source>
</evidence>
<evidence type="ECO:0000259" key="4">
    <source>
        <dbReference type="PROSITE" id="PS50949"/>
    </source>
</evidence>
<comment type="caution">
    <text evidence="5">The sequence shown here is derived from an EMBL/GenBank/DDBJ whole genome shotgun (WGS) entry which is preliminary data.</text>
</comment>
<dbReference type="PANTHER" id="PTHR43537">
    <property type="entry name" value="TRANSCRIPTIONAL REGULATOR, GNTR FAMILY"/>
    <property type="match status" value="1"/>
</dbReference>
<dbReference type="InterPro" id="IPR011711">
    <property type="entry name" value="GntR_C"/>
</dbReference>
<dbReference type="RefSeq" id="WP_213350581.1">
    <property type="nucleotide sequence ID" value="NZ_JAHBGB010000002.1"/>
</dbReference>
<dbReference type="Gene3D" id="1.20.120.530">
    <property type="entry name" value="GntR ligand-binding domain-like"/>
    <property type="match status" value="1"/>
</dbReference>
<dbReference type="Gene3D" id="1.10.10.10">
    <property type="entry name" value="Winged helix-like DNA-binding domain superfamily/Winged helix DNA-binding domain"/>
    <property type="match status" value="1"/>
</dbReference>
<dbReference type="Pfam" id="PF07729">
    <property type="entry name" value="FCD"/>
    <property type="match status" value="1"/>
</dbReference>
<evidence type="ECO:0000256" key="2">
    <source>
        <dbReference type="ARBA" id="ARBA00023125"/>
    </source>
</evidence>
<organism evidence="5 6">
    <name type="scientific">Ancylobacter oerskovii</name>
    <dbReference type="NCBI Taxonomy" id="459519"/>
    <lineage>
        <taxon>Bacteria</taxon>
        <taxon>Pseudomonadati</taxon>
        <taxon>Pseudomonadota</taxon>
        <taxon>Alphaproteobacteria</taxon>
        <taxon>Hyphomicrobiales</taxon>
        <taxon>Xanthobacteraceae</taxon>
        <taxon>Ancylobacter</taxon>
    </lineage>
</organism>
<dbReference type="InterPro" id="IPR008920">
    <property type="entry name" value="TF_FadR/GntR_C"/>
</dbReference>
<dbReference type="SUPFAM" id="SSF48008">
    <property type="entry name" value="GntR ligand-binding domain-like"/>
    <property type="match status" value="1"/>
</dbReference>
<dbReference type="Proteomes" id="UP001597299">
    <property type="component" value="Unassembled WGS sequence"/>
</dbReference>
<evidence type="ECO:0000256" key="1">
    <source>
        <dbReference type="ARBA" id="ARBA00023015"/>
    </source>
</evidence>
<keyword evidence="1" id="KW-0805">Transcription regulation</keyword>
<evidence type="ECO:0000313" key="6">
    <source>
        <dbReference type="Proteomes" id="UP001597299"/>
    </source>
</evidence>
<sequence length="223" mass="24738">MGKQIEQPELSQARQAYRLIEEMIVTLKLPPGHKISEISLSKTLGIGRTPIREALQRLSFEGTVRVVPRSGVFVSEIDLVEQLGMLEVRRGIESVLAGRAARFATNSLKREFAAVADAFDKVAASREGAAFVAADREFNTLVIQAANSKYATQAIGPIEAQTRRFWFLYFKEFGDLQRVCELHAAIARKIARGDEAGAKQASDALMDYVEEYTKKTLRVYGVA</sequence>
<dbReference type="SMART" id="SM00345">
    <property type="entry name" value="HTH_GNTR"/>
    <property type="match status" value="1"/>
</dbReference>
<reference evidence="6" key="1">
    <citation type="journal article" date="2019" name="Int. J. Syst. Evol. Microbiol.">
        <title>The Global Catalogue of Microorganisms (GCM) 10K type strain sequencing project: providing services to taxonomists for standard genome sequencing and annotation.</title>
        <authorList>
            <consortium name="The Broad Institute Genomics Platform"/>
            <consortium name="The Broad Institute Genome Sequencing Center for Infectious Disease"/>
            <person name="Wu L."/>
            <person name="Ma J."/>
        </authorList>
    </citation>
    <scope>NUCLEOTIDE SEQUENCE [LARGE SCALE GENOMIC DNA]</scope>
    <source>
        <strain evidence="6">CCM 7435</strain>
    </source>
</reference>
<protein>
    <submittedName>
        <fullName evidence="5">GntR family transcriptional regulator</fullName>
    </submittedName>
</protein>
<evidence type="ECO:0000313" key="5">
    <source>
        <dbReference type="EMBL" id="MFD2140860.1"/>
    </source>
</evidence>
<keyword evidence="2" id="KW-0238">DNA-binding</keyword>
<proteinExistence type="predicted"/>
<dbReference type="CDD" id="cd07377">
    <property type="entry name" value="WHTH_GntR"/>
    <property type="match status" value="1"/>
</dbReference>
<feature type="domain" description="HTH gntR-type" evidence="4">
    <location>
        <begin position="10"/>
        <end position="77"/>
    </location>
</feature>
<dbReference type="SMART" id="SM00895">
    <property type="entry name" value="FCD"/>
    <property type="match status" value="1"/>
</dbReference>
<dbReference type="InterPro" id="IPR000524">
    <property type="entry name" value="Tscrpt_reg_HTH_GntR"/>
</dbReference>
<dbReference type="PANTHER" id="PTHR43537:SF5">
    <property type="entry name" value="UXU OPERON TRANSCRIPTIONAL REGULATOR"/>
    <property type="match status" value="1"/>
</dbReference>
<gene>
    <name evidence="5" type="ORF">ACFSNC_10645</name>
</gene>
<name>A0ABW4YXG8_9HYPH</name>